<dbReference type="Proteomes" id="UP001516400">
    <property type="component" value="Unassembled WGS sequence"/>
</dbReference>
<dbReference type="AlphaFoldDB" id="A0ABD2MSV8"/>
<accession>A0ABD2MSV8</accession>
<sequence length="168" mass="19099">MPSTSGRREPMNSSTQDEETLEESNIDNISKPYENSSEDYIPTNSEGPSSNNEHMKREIVEISTNAKKKKKADKSSWKRTVMKNQRVRGKKYVNISESEIQEKNPLAFNTVIEEIIAVEILLKNKQGFIVGDHDKQMLYLSALILNVPVKRRKAGVKNSKGKSSRVFL</sequence>
<organism evidence="2 3">
    <name type="scientific">Cryptolaemus montrouzieri</name>
    <dbReference type="NCBI Taxonomy" id="559131"/>
    <lineage>
        <taxon>Eukaryota</taxon>
        <taxon>Metazoa</taxon>
        <taxon>Ecdysozoa</taxon>
        <taxon>Arthropoda</taxon>
        <taxon>Hexapoda</taxon>
        <taxon>Insecta</taxon>
        <taxon>Pterygota</taxon>
        <taxon>Neoptera</taxon>
        <taxon>Endopterygota</taxon>
        <taxon>Coleoptera</taxon>
        <taxon>Polyphaga</taxon>
        <taxon>Cucujiformia</taxon>
        <taxon>Coccinelloidea</taxon>
        <taxon>Coccinellidae</taxon>
        <taxon>Scymninae</taxon>
        <taxon>Scymnini</taxon>
        <taxon>Cryptolaemus</taxon>
    </lineage>
</organism>
<comment type="caution">
    <text evidence="2">The sequence shown here is derived from an EMBL/GenBank/DDBJ whole genome shotgun (WGS) entry which is preliminary data.</text>
</comment>
<feature type="compositionally biased region" description="Basic and acidic residues" evidence="1">
    <location>
        <begin position="1"/>
        <end position="10"/>
    </location>
</feature>
<reference evidence="2 3" key="1">
    <citation type="journal article" date="2021" name="BMC Biol.">
        <title>Horizontally acquired antibacterial genes associated with adaptive radiation of ladybird beetles.</title>
        <authorList>
            <person name="Li H.S."/>
            <person name="Tang X.F."/>
            <person name="Huang Y.H."/>
            <person name="Xu Z.Y."/>
            <person name="Chen M.L."/>
            <person name="Du X.Y."/>
            <person name="Qiu B.Y."/>
            <person name="Chen P.T."/>
            <person name="Zhang W."/>
            <person name="Slipinski A."/>
            <person name="Escalona H.E."/>
            <person name="Waterhouse R.M."/>
            <person name="Zwick A."/>
            <person name="Pang H."/>
        </authorList>
    </citation>
    <scope>NUCLEOTIDE SEQUENCE [LARGE SCALE GENOMIC DNA]</scope>
    <source>
        <strain evidence="2">SYSU2018</strain>
    </source>
</reference>
<feature type="compositionally biased region" description="Acidic residues" evidence="1">
    <location>
        <begin position="16"/>
        <end position="25"/>
    </location>
</feature>
<evidence type="ECO:0000256" key="1">
    <source>
        <dbReference type="SAM" id="MobiDB-lite"/>
    </source>
</evidence>
<evidence type="ECO:0000313" key="2">
    <source>
        <dbReference type="EMBL" id="KAL3269551.1"/>
    </source>
</evidence>
<keyword evidence="3" id="KW-1185">Reference proteome</keyword>
<feature type="compositionally biased region" description="Polar residues" evidence="1">
    <location>
        <begin position="42"/>
        <end position="52"/>
    </location>
</feature>
<feature type="region of interest" description="Disordered" evidence="1">
    <location>
        <begin position="1"/>
        <end position="78"/>
    </location>
</feature>
<evidence type="ECO:0000313" key="3">
    <source>
        <dbReference type="Proteomes" id="UP001516400"/>
    </source>
</evidence>
<name>A0ABD2MSV8_9CUCU</name>
<gene>
    <name evidence="2" type="ORF">HHI36_008616</name>
</gene>
<proteinExistence type="predicted"/>
<dbReference type="EMBL" id="JABFTP020000021">
    <property type="protein sequence ID" value="KAL3269551.1"/>
    <property type="molecule type" value="Genomic_DNA"/>
</dbReference>
<protein>
    <submittedName>
        <fullName evidence="2">Uncharacterized protein</fullName>
    </submittedName>
</protein>